<sequence length="208" mass="22854">MGGGGGGESTESAVVPRASLDAVGDTLAAVDELQSHLRQALALADPDVLAELPPLHRARAFLVLARAASTLVQVRLRCDGIRSDQHPIEKELDRLTLYQEKLGRYDDWSNAPLRPSARLNSQAATRFIGHSLPDLTPEQRKNLQDLSRGTFVRRPPYHNRAKKKHKPNKQSARAAAQEFLEKAARELLFACEPGVKGPLQVTADQDDD</sequence>
<comment type="subcellular location">
    <subcellularLocation>
        <location evidence="1">Cytoplasm</location>
    </subcellularLocation>
    <subcellularLocation>
        <location evidence="1">Nucleus</location>
        <location evidence="1">Nucleolus</location>
    </subcellularLocation>
    <subcellularLocation>
        <location evidence="1">Nucleus</location>
    </subcellularLocation>
</comment>
<dbReference type="GO" id="GO:0000460">
    <property type="term" value="P:maturation of 5.8S rRNA"/>
    <property type="evidence" value="ECO:0007669"/>
    <property type="project" value="TreeGrafter"/>
</dbReference>
<keyword evidence="4" id="KW-1185">Reference proteome</keyword>
<comment type="subunit">
    <text evidence="1">Monomer and homodimer.</text>
</comment>
<reference evidence="3 4" key="1">
    <citation type="submission" date="2020-08" db="EMBL/GenBank/DDBJ databases">
        <title>Plant Genome Project.</title>
        <authorList>
            <person name="Zhang R.-G."/>
        </authorList>
    </citation>
    <scope>NUCLEOTIDE SEQUENCE [LARGE SCALE GENOMIC DNA]</scope>
    <source>
        <tissue evidence="3">Rhizome</tissue>
    </source>
</reference>
<comment type="similarity">
    <text evidence="1">Belongs to the C1D family.</text>
</comment>
<proteinExistence type="inferred from homology"/>
<dbReference type="EMBL" id="JACMSC010000020">
    <property type="protein sequence ID" value="KAG6472885.1"/>
    <property type="molecule type" value="Genomic_DNA"/>
</dbReference>
<dbReference type="PANTHER" id="PTHR15341:SF3">
    <property type="entry name" value="NUCLEAR NUCLEIC ACID-BINDING PROTEIN C1D"/>
    <property type="match status" value="1"/>
</dbReference>
<dbReference type="GO" id="GO:0000178">
    <property type="term" value="C:exosome (RNase complex)"/>
    <property type="evidence" value="ECO:0007669"/>
    <property type="project" value="TreeGrafter"/>
</dbReference>
<dbReference type="GO" id="GO:0010468">
    <property type="term" value="P:regulation of gene expression"/>
    <property type="evidence" value="ECO:0007669"/>
    <property type="project" value="TreeGrafter"/>
</dbReference>
<evidence type="ECO:0000256" key="2">
    <source>
        <dbReference type="SAM" id="MobiDB-lite"/>
    </source>
</evidence>
<evidence type="ECO:0000313" key="4">
    <source>
        <dbReference type="Proteomes" id="UP000734854"/>
    </source>
</evidence>
<accession>A0A8J5C5C8</accession>
<comment type="caution">
    <text evidence="3">The sequence shown here is derived from an EMBL/GenBank/DDBJ whole genome shotgun (WGS) entry which is preliminary data.</text>
</comment>
<evidence type="ECO:0000313" key="3">
    <source>
        <dbReference type="EMBL" id="KAG6472885.1"/>
    </source>
</evidence>
<dbReference type="InterPro" id="IPR011082">
    <property type="entry name" value="Exosome-assoc_fac/DNA_repair"/>
</dbReference>
<keyword evidence="1" id="KW-0694">RNA-binding</keyword>
<dbReference type="OrthoDB" id="1421013at2759"/>
<organism evidence="3 4">
    <name type="scientific">Zingiber officinale</name>
    <name type="common">Ginger</name>
    <name type="synonym">Amomum zingiber</name>
    <dbReference type="NCBI Taxonomy" id="94328"/>
    <lineage>
        <taxon>Eukaryota</taxon>
        <taxon>Viridiplantae</taxon>
        <taxon>Streptophyta</taxon>
        <taxon>Embryophyta</taxon>
        <taxon>Tracheophyta</taxon>
        <taxon>Spermatophyta</taxon>
        <taxon>Magnoliopsida</taxon>
        <taxon>Liliopsida</taxon>
        <taxon>Zingiberales</taxon>
        <taxon>Zingiberaceae</taxon>
        <taxon>Zingiber</taxon>
    </lineage>
</organism>
<feature type="compositionally biased region" description="Basic residues" evidence="2">
    <location>
        <begin position="155"/>
        <end position="168"/>
    </location>
</feature>
<evidence type="ECO:0000256" key="1">
    <source>
        <dbReference type="RuleBase" id="RU368003"/>
    </source>
</evidence>
<dbReference type="GO" id="GO:0005730">
    <property type="term" value="C:nucleolus"/>
    <property type="evidence" value="ECO:0007669"/>
    <property type="project" value="UniProtKB-SubCell"/>
</dbReference>
<feature type="region of interest" description="Disordered" evidence="2">
    <location>
        <begin position="144"/>
        <end position="175"/>
    </location>
</feature>
<gene>
    <name evidence="3" type="ORF">ZIOFF_070363</name>
</gene>
<protein>
    <recommendedName>
        <fullName evidence="1">Nuclear nucleic acid-binding protein C1D</fullName>
    </recommendedName>
</protein>
<keyword evidence="1" id="KW-0698">rRNA processing</keyword>
<name>A0A8J5C5C8_ZINOF</name>
<dbReference type="PANTHER" id="PTHR15341">
    <property type="entry name" value="SUN-COR STEROID HORMONE RECEPTOR CO-REPRESSOR"/>
    <property type="match status" value="1"/>
</dbReference>
<dbReference type="GO" id="GO:0003723">
    <property type="term" value="F:RNA binding"/>
    <property type="evidence" value="ECO:0007669"/>
    <property type="project" value="UniProtKB-UniRule"/>
</dbReference>
<keyword evidence="1" id="KW-0238">DNA-binding</keyword>
<comment type="function">
    <text evidence="1">Plays a role in the recruitment of the exosome to pre-rRNA to mediate the 3'-5' end processing of the 5.8S rRNA.</text>
</comment>
<dbReference type="AlphaFoldDB" id="A0A8J5C5C8"/>
<keyword evidence="1" id="KW-0539">Nucleus</keyword>
<dbReference type="Proteomes" id="UP000734854">
    <property type="component" value="Unassembled WGS sequence"/>
</dbReference>
<dbReference type="GO" id="GO:0003677">
    <property type="term" value="F:DNA binding"/>
    <property type="evidence" value="ECO:0007669"/>
    <property type="project" value="UniProtKB-KW"/>
</dbReference>
<keyword evidence="1" id="KW-0963">Cytoplasm</keyword>
<dbReference type="GO" id="GO:0005737">
    <property type="term" value="C:cytoplasm"/>
    <property type="evidence" value="ECO:0007669"/>
    <property type="project" value="UniProtKB-SubCell"/>
</dbReference>